<proteinExistence type="predicted"/>
<feature type="repeat" description="TPR" evidence="3">
    <location>
        <begin position="506"/>
        <end position="539"/>
    </location>
</feature>
<feature type="repeat" description="TPR" evidence="3">
    <location>
        <begin position="540"/>
        <end position="573"/>
    </location>
</feature>
<evidence type="ECO:0000256" key="3">
    <source>
        <dbReference type="PROSITE-ProRule" id="PRU00339"/>
    </source>
</evidence>
<dbReference type="AlphaFoldDB" id="E8X5H4"/>
<dbReference type="InterPro" id="IPR036280">
    <property type="entry name" value="Multihaem_cyt_sf"/>
</dbReference>
<dbReference type="eggNOG" id="COG0457">
    <property type="taxonomic scope" value="Bacteria"/>
</dbReference>
<evidence type="ECO:0000256" key="2">
    <source>
        <dbReference type="ARBA" id="ARBA00022803"/>
    </source>
</evidence>
<feature type="domain" description="Cytochrome c-552/4" evidence="4">
    <location>
        <begin position="58"/>
        <end position="138"/>
    </location>
</feature>
<organism evidence="6">
    <name type="scientific">Granulicella tundricola (strain ATCC BAA-1859 / DSM 23138 / MP5ACTX9)</name>
    <dbReference type="NCBI Taxonomy" id="1198114"/>
    <lineage>
        <taxon>Bacteria</taxon>
        <taxon>Pseudomonadati</taxon>
        <taxon>Acidobacteriota</taxon>
        <taxon>Terriglobia</taxon>
        <taxon>Terriglobales</taxon>
        <taxon>Acidobacteriaceae</taxon>
        <taxon>Granulicella</taxon>
    </lineage>
</organism>
<dbReference type="Proteomes" id="UP000000343">
    <property type="component" value="Chromosome"/>
</dbReference>
<sequence>MDLPGSPVDGGGGVPVPDSKLPVRYELPFGDNPYLPSEARSEFSGFLQPSEIPTAAYCGHCHSDVHAQWRQSGHANSFRAPWYVKNVGELGETRGVPYTRHCEGCHNPAALFTGALTTKSSVARPNDEDGVTCMVCHSIKQVTSTKGIGSYVLGRPAVMVDAAGKPVSGMPSDVEILTHLDRHKAAVMQPLYKTSEFCAACHKAAIPQMVNDYKWLRTFSTYDEWQQSSWSKETPLSFYKKPEAVGCQGCHMVREASSDVAAKAGMTASHRWVGANTAVPAQYGFDEQAKRVVEFLKKDQMEVDIFGLTVERGGKTTAGLVAPLGSKAFTVLPGDWVRVDVVVRNKGIGHTLIPELRDFYESWLDFEVKDDGGRTIYRSGGLDSLHKVDPKARSYGLRIVSSDGKSIDHHEVWKTRTKAYDATVLPGKSDVVRYRFQIPLESKGMTVSAAVRYRRFRREFTDWVFGDKPEASDRFPTVTLASGSLHIDAGVNEAKGEVLPAGLTEVLRWNNYGIGMLDRLQFAEAVEAFHQVLKLDPKYQPGYVNVAVGEYSRGRYDEALRWLDRGLQMDPADARAMYFKGLCLRWQTHFDEAIAVLEPVAKQYPRFRQVHQELGYVYMVRRRFPEAKAEYEAVLKIDPDDPVAHRWLGPVLAALGDAKGAAAESKMAAATGNDTSAGWLAQRFWREHLDIASEAMPGHTHSPGNERDDADVHKVLNLQNPPSYIWVDHY</sequence>
<dbReference type="SMART" id="SM00028">
    <property type="entry name" value="TPR"/>
    <property type="match status" value="4"/>
</dbReference>
<accession>E8X5H4</accession>
<dbReference type="SUPFAM" id="SSF48452">
    <property type="entry name" value="TPR-like"/>
    <property type="match status" value="1"/>
</dbReference>
<evidence type="ECO:0000313" key="5">
    <source>
        <dbReference type="EMBL" id="ADW69521.1"/>
    </source>
</evidence>
<evidence type="ECO:0000259" key="4">
    <source>
        <dbReference type="Pfam" id="PF13435"/>
    </source>
</evidence>
<reference evidence="6" key="1">
    <citation type="submission" date="2011-01" db="EMBL/GenBank/DDBJ databases">
        <title>Complete sequence of chromosome of Acidobacterium sp. MP5ACTX9.</title>
        <authorList>
            <consortium name="US DOE Joint Genome Institute"/>
            <person name="Lucas S."/>
            <person name="Copeland A."/>
            <person name="Lapidus A."/>
            <person name="Cheng J.-F."/>
            <person name="Goodwin L."/>
            <person name="Pitluck S."/>
            <person name="Teshima H."/>
            <person name="Detter J.C."/>
            <person name="Han C."/>
            <person name="Tapia R."/>
            <person name="Land M."/>
            <person name="Hauser L."/>
            <person name="Kyrpides N."/>
            <person name="Ivanova N."/>
            <person name="Ovchinnikova G."/>
            <person name="Pagani I."/>
            <person name="Rawat S.R."/>
            <person name="Mannisto M."/>
            <person name="Haggblom M.M."/>
            <person name="Woyke T."/>
        </authorList>
    </citation>
    <scope>NUCLEOTIDE SEQUENCE [LARGE SCALE GENOMIC DNA]</scope>
    <source>
        <strain evidence="6">MP5ACTX9</strain>
    </source>
</reference>
<dbReference type="Gene3D" id="1.25.40.10">
    <property type="entry name" value="Tetratricopeptide repeat domain"/>
    <property type="match status" value="1"/>
</dbReference>
<dbReference type="InterPro" id="IPR051685">
    <property type="entry name" value="Ycf3/AcsC/BcsC/TPR_MFPF"/>
</dbReference>
<dbReference type="InterPro" id="IPR023155">
    <property type="entry name" value="Cyt_c-552/4"/>
</dbReference>
<feature type="repeat" description="TPR" evidence="3">
    <location>
        <begin position="608"/>
        <end position="641"/>
    </location>
</feature>
<name>E8X5H4_GRATM</name>
<dbReference type="PANTHER" id="PTHR44943">
    <property type="entry name" value="CELLULOSE SYNTHASE OPERON PROTEIN C"/>
    <property type="match status" value="1"/>
</dbReference>
<dbReference type="PROSITE" id="PS50005">
    <property type="entry name" value="TPR"/>
    <property type="match status" value="3"/>
</dbReference>
<dbReference type="Pfam" id="PF13435">
    <property type="entry name" value="Cytochrome_C554"/>
    <property type="match status" value="1"/>
</dbReference>
<dbReference type="Pfam" id="PF13432">
    <property type="entry name" value="TPR_16"/>
    <property type="match status" value="1"/>
</dbReference>
<evidence type="ECO:0000313" key="6">
    <source>
        <dbReference type="Proteomes" id="UP000000343"/>
    </source>
</evidence>
<gene>
    <name evidence="5" type="ordered locus">AciX9_2488</name>
</gene>
<dbReference type="STRING" id="1198114.AciX9_2488"/>
<keyword evidence="1" id="KW-0677">Repeat</keyword>
<keyword evidence="2 3" id="KW-0802">TPR repeat</keyword>
<dbReference type="Gene3D" id="1.10.1130.10">
    <property type="entry name" value="Flavocytochrome C3, Chain A"/>
    <property type="match status" value="1"/>
</dbReference>
<protein>
    <submittedName>
        <fullName evidence="5">Tetratricopeptide TPR_1 repeat-containing protein</fullName>
    </submittedName>
</protein>
<dbReference type="PANTHER" id="PTHR44943:SF8">
    <property type="entry name" value="TPR REPEAT-CONTAINING PROTEIN MJ0263"/>
    <property type="match status" value="1"/>
</dbReference>
<dbReference type="EMBL" id="CP002480">
    <property type="protein sequence ID" value="ADW69521.1"/>
    <property type="molecule type" value="Genomic_DNA"/>
</dbReference>
<dbReference type="Pfam" id="PF14559">
    <property type="entry name" value="TPR_19"/>
    <property type="match status" value="1"/>
</dbReference>
<dbReference type="InterPro" id="IPR019734">
    <property type="entry name" value="TPR_rpt"/>
</dbReference>
<dbReference type="InterPro" id="IPR011990">
    <property type="entry name" value="TPR-like_helical_dom_sf"/>
</dbReference>
<keyword evidence="6" id="KW-1185">Reference proteome</keyword>
<dbReference type="KEGG" id="acm:AciX9_2488"/>
<dbReference type="PaxDb" id="1198114-AciX9_2488"/>
<dbReference type="SUPFAM" id="SSF48695">
    <property type="entry name" value="Multiheme cytochromes"/>
    <property type="match status" value="1"/>
</dbReference>
<dbReference type="HOGENOM" id="CLU_013590_0_0_0"/>
<evidence type="ECO:0000256" key="1">
    <source>
        <dbReference type="ARBA" id="ARBA00022737"/>
    </source>
</evidence>